<evidence type="ECO:0000256" key="14">
    <source>
        <dbReference type="ARBA" id="ARBA00023235"/>
    </source>
</evidence>
<keyword evidence="9" id="KW-0862">Zinc</keyword>
<feature type="domain" description="Helicase C-terminal" evidence="19">
    <location>
        <begin position="221"/>
        <end position="366"/>
    </location>
</feature>
<feature type="domain" description="HRDC" evidence="17">
    <location>
        <begin position="530"/>
        <end position="609"/>
    </location>
</feature>
<dbReference type="SMART" id="SM00487">
    <property type="entry name" value="DEXDc"/>
    <property type="match status" value="1"/>
</dbReference>
<dbReference type="InterPro" id="IPR018982">
    <property type="entry name" value="RQC_domain"/>
</dbReference>
<keyword evidence="8 20" id="KW-0347">Helicase</keyword>
<dbReference type="InterPro" id="IPR010997">
    <property type="entry name" value="HRDC-like_sf"/>
</dbReference>
<evidence type="ECO:0000256" key="7">
    <source>
        <dbReference type="ARBA" id="ARBA00022801"/>
    </source>
</evidence>
<dbReference type="EMBL" id="JBHSVR010000001">
    <property type="protein sequence ID" value="MFC6635249.1"/>
    <property type="molecule type" value="Genomic_DNA"/>
</dbReference>
<comment type="catalytic activity">
    <reaction evidence="15">
        <text>Couples ATP hydrolysis with the unwinding of duplex DNA by translocating in the 3'-5' direction.</text>
        <dbReference type="EC" id="5.6.2.4"/>
    </reaction>
</comment>
<evidence type="ECO:0000259" key="17">
    <source>
        <dbReference type="PROSITE" id="PS50967"/>
    </source>
</evidence>
<dbReference type="PROSITE" id="PS50967">
    <property type="entry name" value="HRDC"/>
    <property type="match status" value="1"/>
</dbReference>
<evidence type="ECO:0000259" key="19">
    <source>
        <dbReference type="PROSITE" id="PS51194"/>
    </source>
</evidence>
<dbReference type="CDD" id="cd17920">
    <property type="entry name" value="DEXHc_RecQ"/>
    <property type="match status" value="1"/>
</dbReference>
<dbReference type="Pfam" id="PF00570">
    <property type="entry name" value="HRDC"/>
    <property type="match status" value="1"/>
</dbReference>
<dbReference type="InterPro" id="IPR006293">
    <property type="entry name" value="DNA_helicase_ATP-dep_RecQ_bac"/>
</dbReference>
<evidence type="ECO:0000256" key="13">
    <source>
        <dbReference type="ARBA" id="ARBA00023204"/>
    </source>
</evidence>
<sequence length="609" mass="67836">MQQIPQDPQEILEHVFGYTEFRGAQAEVIDTLMSDRDALVLMPTGGGKSLCYQIPALARPGCGVVISPLIALMQDQVEALQAAGVKAAFLNSSLPFDQVQNIEGALLRGELDLLYMAPERLLQPRSLDLLSRIQLSLFAIDEAHCVSQWGHDFRADYLQLNCLHEQFPTVPRIALTATADQRTRAEIAQRLDLQAAEHFVSSFDRPNIQYRIAQKDNPRRQLLQFLRAEQQGNAGVVYCLSRAKVESTAEWLRQQGFNALPYHAGLPAQVRAEHQRRFLREEGVIVVATIAFGMGIDKPDVRFVAHLDLPKSVEAYYQETGRAGRDGEASTALLLYGLEDVVKLGQMADSSDGSEEHKRQERARLNAMLGLCEITSCRRQSLLRYFGEELAEPCGNCDTCLEPPQTWDGTQAAAKLLSCVYRTGQRFGAAHVIDVLRGSENEKVRKFGHDRVTTYGIGKDLSANEWRGVVRQLVVRAYIEVEGEFQSLRLTEACRPLLRGEESIQLRKLPPKAKSSRAEGRKSAAPAELLPADEPLWDALRACRKQLADAQGVPPYVVFHDATLRGMVELKPQSREQLLAVSGVGDSKLERFGEAFLAVLRDYETVTSD</sequence>
<dbReference type="InterPro" id="IPR001650">
    <property type="entry name" value="Helicase_C-like"/>
</dbReference>
<accession>A0ABW1YR85</accession>
<comment type="cofactor">
    <cofactor evidence="2">
        <name>Zn(2+)</name>
        <dbReference type="ChEBI" id="CHEBI:29105"/>
    </cofactor>
</comment>
<reference evidence="21" key="1">
    <citation type="journal article" date="2019" name="Int. J. Syst. Evol. Microbiol.">
        <title>The Global Catalogue of Microorganisms (GCM) 10K type strain sequencing project: providing services to taxonomists for standard genome sequencing and annotation.</title>
        <authorList>
            <consortium name="The Broad Institute Genomics Platform"/>
            <consortium name="The Broad Institute Genome Sequencing Center for Infectious Disease"/>
            <person name="Wu L."/>
            <person name="Ma J."/>
        </authorList>
    </citation>
    <scope>NUCLEOTIDE SEQUENCE [LARGE SCALE GENOMIC DNA]</scope>
    <source>
        <strain evidence="21">CGMCC 1.13718</strain>
    </source>
</reference>
<dbReference type="Proteomes" id="UP001596425">
    <property type="component" value="Unassembled WGS sequence"/>
</dbReference>
<dbReference type="Pfam" id="PF16124">
    <property type="entry name" value="RecQ_Zn_bind"/>
    <property type="match status" value="1"/>
</dbReference>
<comment type="similarity">
    <text evidence="3">Belongs to the helicase family. RecQ subfamily.</text>
</comment>
<gene>
    <name evidence="20" type="primary">recQ</name>
    <name evidence="20" type="ORF">ACFQBM_18350</name>
</gene>
<dbReference type="Gene3D" id="1.10.10.10">
    <property type="entry name" value="Winged helix-like DNA-binding domain superfamily/Winged helix DNA-binding domain"/>
    <property type="match status" value="1"/>
</dbReference>
<name>A0ABW1YR85_9GAMM</name>
<dbReference type="Pfam" id="PF09382">
    <property type="entry name" value="RQC"/>
    <property type="match status" value="1"/>
</dbReference>
<evidence type="ECO:0000256" key="3">
    <source>
        <dbReference type="ARBA" id="ARBA00005446"/>
    </source>
</evidence>
<keyword evidence="6" id="KW-0227">DNA damage</keyword>
<keyword evidence="13" id="KW-0234">DNA repair</keyword>
<dbReference type="SMART" id="SM00490">
    <property type="entry name" value="HELICc"/>
    <property type="match status" value="1"/>
</dbReference>
<dbReference type="Pfam" id="PF00270">
    <property type="entry name" value="DEAD"/>
    <property type="match status" value="1"/>
</dbReference>
<evidence type="ECO:0000256" key="15">
    <source>
        <dbReference type="ARBA" id="ARBA00034617"/>
    </source>
</evidence>
<keyword evidence="7" id="KW-0378">Hydrolase</keyword>
<evidence type="ECO:0000313" key="21">
    <source>
        <dbReference type="Proteomes" id="UP001596425"/>
    </source>
</evidence>
<evidence type="ECO:0000256" key="6">
    <source>
        <dbReference type="ARBA" id="ARBA00022763"/>
    </source>
</evidence>
<keyword evidence="5" id="KW-0547">Nucleotide-binding</keyword>
<dbReference type="InterPro" id="IPR032284">
    <property type="entry name" value="RecQ_Zn-bd"/>
</dbReference>
<evidence type="ECO:0000313" key="20">
    <source>
        <dbReference type="EMBL" id="MFC6635249.1"/>
    </source>
</evidence>
<dbReference type="SUPFAM" id="SSF52540">
    <property type="entry name" value="P-loop containing nucleoside triphosphate hydrolases"/>
    <property type="match status" value="2"/>
</dbReference>
<dbReference type="SMART" id="SM00341">
    <property type="entry name" value="HRDC"/>
    <property type="match status" value="1"/>
</dbReference>
<dbReference type="PROSITE" id="PS51192">
    <property type="entry name" value="HELICASE_ATP_BIND_1"/>
    <property type="match status" value="1"/>
</dbReference>
<keyword evidence="4" id="KW-0479">Metal-binding</keyword>
<keyword evidence="21" id="KW-1185">Reference proteome</keyword>
<protein>
    <recommendedName>
        <fullName evidence="16">DNA helicase RecQ</fullName>
        <ecNumber evidence="16">5.6.2.4</ecNumber>
    </recommendedName>
</protein>
<dbReference type="InterPro" id="IPR002121">
    <property type="entry name" value="HRDC_dom"/>
</dbReference>
<dbReference type="Pfam" id="PF00271">
    <property type="entry name" value="Helicase_C"/>
    <property type="match status" value="1"/>
</dbReference>
<keyword evidence="12" id="KW-0233">DNA recombination</keyword>
<dbReference type="CDD" id="cd18794">
    <property type="entry name" value="SF2_C_RecQ"/>
    <property type="match status" value="1"/>
</dbReference>
<dbReference type="SMART" id="SM00956">
    <property type="entry name" value="RQC"/>
    <property type="match status" value="1"/>
</dbReference>
<evidence type="ECO:0000256" key="4">
    <source>
        <dbReference type="ARBA" id="ARBA00022723"/>
    </source>
</evidence>
<dbReference type="RefSeq" id="WP_193193354.1">
    <property type="nucleotide sequence ID" value="NZ_JACZFR010000044.1"/>
</dbReference>
<dbReference type="InterPro" id="IPR011545">
    <property type="entry name" value="DEAD/DEAH_box_helicase_dom"/>
</dbReference>
<dbReference type="Gene3D" id="1.10.150.80">
    <property type="entry name" value="HRDC domain"/>
    <property type="match status" value="1"/>
</dbReference>
<evidence type="ECO:0000256" key="8">
    <source>
        <dbReference type="ARBA" id="ARBA00022806"/>
    </source>
</evidence>
<dbReference type="InterPro" id="IPR014001">
    <property type="entry name" value="Helicase_ATP-bd"/>
</dbReference>
<evidence type="ECO:0000256" key="11">
    <source>
        <dbReference type="ARBA" id="ARBA00023125"/>
    </source>
</evidence>
<evidence type="ECO:0000256" key="2">
    <source>
        <dbReference type="ARBA" id="ARBA00001947"/>
    </source>
</evidence>
<evidence type="ECO:0000256" key="9">
    <source>
        <dbReference type="ARBA" id="ARBA00022833"/>
    </source>
</evidence>
<dbReference type="InterPro" id="IPR036388">
    <property type="entry name" value="WH-like_DNA-bd_sf"/>
</dbReference>
<evidence type="ECO:0000259" key="18">
    <source>
        <dbReference type="PROSITE" id="PS51192"/>
    </source>
</evidence>
<dbReference type="NCBIfam" id="TIGR01389">
    <property type="entry name" value="recQ"/>
    <property type="match status" value="1"/>
</dbReference>
<dbReference type="InterPro" id="IPR004589">
    <property type="entry name" value="DNA_helicase_ATP-dep_RecQ"/>
</dbReference>
<dbReference type="NCBIfam" id="TIGR00614">
    <property type="entry name" value="recQ_fam"/>
    <property type="match status" value="1"/>
</dbReference>
<evidence type="ECO:0000256" key="16">
    <source>
        <dbReference type="NCBIfam" id="TIGR01389"/>
    </source>
</evidence>
<dbReference type="InterPro" id="IPR044876">
    <property type="entry name" value="HRDC_dom_sf"/>
</dbReference>
<keyword evidence="10" id="KW-0067">ATP-binding</keyword>
<evidence type="ECO:0000256" key="10">
    <source>
        <dbReference type="ARBA" id="ARBA00022840"/>
    </source>
</evidence>
<evidence type="ECO:0000256" key="12">
    <source>
        <dbReference type="ARBA" id="ARBA00023172"/>
    </source>
</evidence>
<dbReference type="EC" id="5.6.2.4" evidence="16"/>
<organism evidence="20 21">
    <name type="scientific">Microbulbifer taiwanensis</name>
    <dbReference type="NCBI Taxonomy" id="986746"/>
    <lineage>
        <taxon>Bacteria</taxon>
        <taxon>Pseudomonadati</taxon>
        <taxon>Pseudomonadota</taxon>
        <taxon>Gammaproteobacteria</taxon>
        <taxon>Cellvibrionales</taxon>
        <taxon>Microbulbiferaceae</taxon>
        <taxon>Microbulbifer</taxon>
    </lineage>
</organism>
<evidence type="ECO:0000256" key="5">
    <source>
        <dbReference type="ARBA" id="ARBA00022741"/>
    </source>
</evidence>
<dbReference type="PROSITE" id="PS51194">
    <property type="entry name" value="HELICASE_CTER"/>
    <property type="match status" value="1"/>
</dbReference>
<dbReference type="GO" id="GO:0004386">
    <property type="term" value="F:helicase activity"/>
    <property type="evidence" value="ECO:0007669"/>
    <property type="project" value="UniProtKB-KW"/>
</dbReference>
<keyword evidence="11" id="KW-0238">DNA-binding</keyword>
<feature type="domain" description="Helicase ATP-binding" evidence="18">
    <location>
        <begin position="29"/>
        <end position="197"/>
    </location>
</feature>
<dbReference type="PANTHER" id="PTHR13710:SF105">
    <property type="entry name" value="ATP-DEPENDENT DNA HELICASE Q1"/>
    <property type="match status" value="1"/>
</dbReference>
<evidence type="ECO:0000256" key="1">
    <source>
        <dbReference type="ARBA" id="ARBA00001946"/>
    </source>
</evidence>
<comment type="caution">
    <text evidence="20">The sequence shown here is derived from an EMBL/GenBank/DDBJ whole genome shotgun (WGS) entry which is preliminary data.</text>
</comment>
<comment type="cofactor">
    <cofactor evidence="1">
        <name>Mg(2+)</name>
        <dbReference type="ChEBI" id="CHEBI:18420"/>
    </cofactor>
</comment>
<dbReference type="SUPFAM" id="SSF47819">
    <property type="entry name" value="HRDC-like"/>
    <property type="match status" value="1"/>
</dbReference>
<keyword evidence="14" id="KW-0413">Isomerase</keyword>
<dbReference type="InterPro" id="IPR027417">
    <property type="entry name" value="P-loop_NTPase"/>
</dbReference>
<proteinExistence type="inferred from homology"/>
<dbReference type="Gene3D" id="3.40.50.300">
    <property type="entry name" value="P-loop containing nucleotide triphosphate hydrolases"/>
    <property type="match status" value="2"/>
</dbReference>
<dbReference type="PANTHER" id="PTHR13710">
    <property type="entry name" value="DNA HELICASE RECQ FAMILY MEMBER"/>
    <property type="match status" value="1"/>
</dbReference>